<proteinExistence type="predicted"/>
<protein>
    <submittedName>
        <fullName evidence="3">Uncharacterized protein</fullName>
    </submittedName>
</protein>
<reference evidence="3" key="1">
    <citation type="journal article" date="2020" name="bioRxiv">
        <title>Chromosome-level reference genome of the European wasp spider Argiope bruennichi: a resource for studies on range expansion and evolutionary adaptation.</title>
        <authorList>
            <person name="Sheffer M.M."/>
            <person name="Hoppe A."/>
            <person name="Krehenwinkel H."/>
            <person name="Uhl G."/>
            <person name="Kuss A.W."/>
            <person name="Jensen L."/>
            <person name="Jensen C."/>
            <person name="Gillespie R.G."/>
            <person name="Hoff K.J."/>
            <person name="Prost S."/>
        </authorList>
    </citation>
    <scope>NUCLEOTIDE SEQUENCE</scope>
</reference>
<feature type="transmembrane region" description="Helical" evidence="2">
    <location>
        <begin position="41"/>
        <end position="63"/>
    </location>
</feature>
<accession>A0A8T0EQK4</accession>
<sequence>MDSVLYSWLAAAAVAPFVVILSCWTLAVFRSYRPDWRLLDIFLYALVCMEVASALFSFGYSILEAIRPALEAPCRFIIWGLTATRVFHLSAVTSLLLDRALASKWPNTYRSSVRHSQASDAALPSRLDVFVPEAATGRPVRTSICWLSYMVNHGPYLVLTTLGMAVPTFWSAWLDNSVVWLRLVQGLMVPCVLLLADMPHRSALRNMLRQSGRIYRHLSDHGGFRMQIGENTKAGFPPFAPYHIPPFPQRLRWSPANLPSLQSLQPLDVDSLRKGYGSAGYTTLLSLPSSTTSFSSPFSSCSSAGQSFNSVTTNAVNDFVFRRPSVLALFEPSRTQQEGRRCDTPTPFAESLDTDGSVCNCSLVTEQEPSETISKNMINIILAYENPSSVARDDVVTSESNEPMEESFEDRSTSSESSDADSVQSVIIRQRVDQRGRVAASDISRVEKKLFRCDKDSETDASSDNVISEQRVIYSEYL</sequence>
<keyword evidence="2" id="KW-0472">Membrane</keyword>
<reference evidence="3" key="2">
    <citation type="submission" date="2020-06" db="EMBL/GenBank/DDBJ databases">
        <authorList>
            <person name="Sheffer M."/>
        </authorList>
    </citation>
    <scope>NUCLEOTIDE SEQUENCE</scope>
</reference>
<gene>
    <name evidence="3" type="ORF">HNY73_017026</name>
</gene>
<feature type="compositionally biased region" description="Low complexity" evidence="1">
    <location>
        <begin position="414"/>
        <end position="425"/>
    </location>
</feature>
<organism evidence="3 4">
    <name type="scientific">Argiope bruennichi</name>
    <name type="common">Wasp spider</name>
    <name type="synonym">Aranea bruennichi</name>
    <dbReference type="NCBI Taxonomy" id="94029"/>
    <lineage>
        <taxon>Eukaryota</taxon>
        <taxon>Metazoa</taxon>
        <taxon>Ecdysozoa</taxon>
        <taxon>Arthropoda</taxon>
        <taxon>Chelicerata</taxon>
        <taxon>Arachnida</taxon>
        <taxon>Araneae</taxon>
        <taxon>Araneomorphae</taxon>
        <taxon>Entelegynae</taxon>
        <taxon>Araneoidea</taxon>
        <taxon>Araneidae</taxon>
        <taxon>Argiope</taxon>
    </lineage>
</organism>
<name>A0A8T0EQK4_ARGBR</name>
<evidence type="ECO:0000256" key="2">
    <source>
        <dbReference type="SAM" id="Phobius"/>
    </source>
</evidence>
<keyword evidence="4" id="KW-1185">Reference proteome</keyword>
<dbReference type="EMBL" id="JABXBU010002227">
    <property type="protein sequence ID" value="KAF8774479.1"/>
    <property type="molecule type" value="Genomic_DNA"/>
</dbReference>
<keyword evidence="2" id="KW-1133">Transmembrane helix</keyword>
<evidence type="ECO:0000313" key="4">
    <source>
        <dbReference type="Proteomes" id="UP000807504"/>
    </source>
</evidence>
<feature type="region of interest" description="Disordered" evidence="1">
    <location>
        <begin position="391"/>
        <end position="426"/>
    </location>
</feature>
<evidence type="ECO:0000256" key="1">
    <source>
        <dbReference type="SAM" id="MobiDB-lite"/>
    </source>
</evidence>
<dbReference type="Proteomes" id="UP000807504">
    <property type="component" value="Unassembled WGS sequence"/>
</dbReference>
<keyword evidence="2" id="KW-0812">Transmembrane</keyword>
<feature type="transmembrane region" description="Helical" evidence="2">
    <location>
        <begin position="6"/>
        <end position="29"/>
    </location>
</feature>
<evidence type="ECO:0000313" key="3">
    <source>
        <dbReference type="EMBL" id="KAF8774479.1"/>
    </source>
</evidence>
<dbReference type="AlphaFoldDB" id="A0A8T0EQK4"/>
<comment type="caution">
    <text evidence="3">The sequence shown here is derived from an EMBL/GenBank/DDBJ whole genome shotgun (WGS) entry which is preliminary data.</text>
</comment>